<proteinExistence type="predicted"/>
<dbReference type="Pfam" id="PF13365">
    <property type="entry name" value="Trypsin_2"/>
    <property type="match status" value="1"/>
</dbReference>
<evidence type="ECO:0000313" key="1">
    <source>
        <dbReference type="EMBL" id="GAO51560.1"/>
    </source>
</evidence>
<dbReference type="InterPro" id="IPR009003">
    <property type="entry name" value="Peptidase_S1_PA"/>
</dbReference>
<name>A0A0E9NQ58_SAICN</name>
<dbReference type="OrthoDB" id="17845at2759"/>
<dbReference type="AlphaFoldDB" id="A0A0E9NQ58"/>
<accession>A0A0E9NQ58</accession>
<sequence length="542" mass="58335">MFTSVCVKVEADLEESTLGAFQFYTSGGKRASLACSGILLQPQEHEPGIVITSASILVPLLDQSTRLANGVTVQVAGEASVTSTEVRWVPATLKAVVDFPDIRNVITHLISSDPSGWHVGYSDVPLPRTNLSDLSSGSMDSIGLTGIAILRLHHPLHSSANNTASRRICTDPPLCTPLHIHGIPFSLVNPATFIGYTTQCIISAKLTAPRSEGVLYVVDARTFAGMQGGMVVCAEGGDAIGLVLPRVVRRCVDPIELTLVVPLHTVMSAVSRNLTRPMVIAWLASQQLSTTNRVSEVMDMTASWTILKVEAVTSGKSQWGSAICVGNGMCISNAHVVNEYSTNIRVRFGVSKEWHLDCQVLHSSTTADFCILLIPNPPEQAVNARITHEQAMTRRSRVYAVGFGGYVGPDGPPMISAGIVSNIVEMKRHSDESATPWMIISSAVCHNGCSGGGLFTEDGRLIGLITANAETQEGHIYPTVNFSLPVGLLTGAIEAVKHGKPSSARLKLNVDDEQFRKLWTFSGLTHNDVLMEKERRSIKPRL</sequence>
<dbReference type="GO" id="GO:0004252">
    <property type="term" value="F:serine-type endopeptidase activity"/>
    <property type="evidence" value="ECO:0007669"/>
    <property type="project" value="InterPro"/>
</dbReference>
<organism evidence="1 2">
    <name type="scientific">Saitoella complicata (strain BCRC 22490 / CBS 7301 / JCM 7358 / NBRC 10748 / NRRL Y-17804)</name>
    <dbReference type="NCBI Taxonomy" id="698492"/>
    <lineage>
        <taxon>Eukaryota</taxon>
        <taxon>Fungi</taxon>
        <taxon>Dikarya</taxon>
        <taxon>Ascomycota</taxon>
        <taxon>Taphrinomycotina</taxon>
        <taxon>Taphrinomycotina incertae sedis</taxon>
        <taxon>Saitoella</taxon>
    </lineage>
</organism>
<reference evidence="1 2" key="2">
    <citation type="journal article" date="2014" name="J. Gen. Appl. Microbiol.">
        <title>The early diverging ascomycetous budding yeast Saitoella complicata has three histone deacetylases belonging to the Clr6, Hos2, and Rpd3 lineages.</title>
        <authorList>
            <person name="Nishida H."/>
            <person name="Matsumoto T."/>
            <person name="Kondo S."/>
            <person name="Hamamoto M."/>
            <person name="Yoshikawa H."/>
        </authorList>
    </citation>
    <scope>NUCLEOTIDE SEQUENCE [LARGE SCALE GENOMIC DNA]</scope>
    <source>
        <strain evidence="1 2">NRRL Y-17804</strain>
    </source>
</reference>
<gene>
    <name evidence="1" type="ORF">G7K_5659-t1</name>
</gene>
<dbReference type="PANTHER" id="PTHR21004:SF0">
    <property type="entry name" value="PEROXISOMAL LEADER PEPTIDE-PROCESSING PROTEASE"/>
    <property type="match status" value="1"/>
</dbReference>
<dbReference type="GO" id="GO:0016485">
    <property type="term" value="P:protein processing"/>
    <property type="evidence" value="ECO:0007669"/>
    <property type="project" value="InterPro"/>
</dbReference>
<reference evidence="1 2" key="3">
    <citation type="journal article" date="2015" name="Genome Announc.">
        <title>Draft Genome Sequence of the Archiascomycetous Yeast Saitoella complicata.</title>
        <authorList>
            <person name="Yamauchi K."/>
            <person name="Kondo S."/>
            <person name="Hamamoto M."/>
            <person name="Takahashi Y."/>
            <person name="Ogura Y."/>
            <person name="Hayashi T."/>
            <person name="Nishida H."/>
        </authorList>
    </citation>
    <scope>NUCLEOTIDE SEQUENCE [LARGE SCALE GENOMIC DNA]</scope>
    <source>
        <strain evidence="1 2">NRRL Y-17804</strain>
    </source>
</reference>
<protein>
    <recommendedName>
        <fullName evidence="3">Peroxisomal leader peptide-processing protease</fullName>
    </recommendedName>
</protein>
<dbReference type="Proteomes" id="UP000033140">
    <property type="component" value="Unassembled WGS sequence"/>
</dbReference>
<reference evidence="1 2" key="1">
    <citation type="journal article" date="2011" name="J. Gen. Appl. Microbiol.">
        <title>Draft genome sequencing of the enigmatic yeast Saitoella complicata.</title>
        <authorList>
            <person name="Nishida H."/>
            <person name="Hamamoto M."/>
            <person name="Sugiyama J."/>
        </authorList>
    </citation>
    <scope>NUCLEOTIDE SEQUENCE [LARGE SCALE GENOMIC DNA]</scope>
    <source>
        <strain evidence="1 2">NRRL Y-17804</strain>
    </source>
</reference>
<dbReference type="InterPro" id="IPR043504">
    <property type="entry name" value="Peptidase_S1_PA_chymotrypsin"/>
</dbReference>
<evidence type="ECO:0000313" key="2">
    <source>
        <dbReference type="Proteomes" id="UP000033140"/>
    </source>
</evidence>
<dbReference type="STRING" id="698492.A0A0E9NQ58"/>
<dbReference type="RefSeq" id="XP_019026107.1">
    <property type="nucleotide sequence ID" value="XM_019165799.1"/>
</dbReference>
<dbReference type="GO" id="GO:0005777">
    <property type="term" value="C:peroxisome"/>
    <property type="evidence" value="ECO:0007669"/>
    <property type="project" value="InterPro"/>
</dbReference>
<keyword evidence="2" id="KW-1185">Reference proteome</keyword>
<dbReference type="EMBL" id="BACD03000048">
    <property type="protein sequence ID" value="GAO51560.1"/>
    <property type="molecule type" value="Genomic_DNA"/>
</dbReference>
<dbReference type="Gene3D" id="2.40.10.10">
    <property type="entry name" value="Trypsin-like serine proteases"/>
    <property type="match status" value="2"/>
</dbReference>
<evidence type="ECO:0008006" key="3">
    <source>
        <dbReference type="Google" id="ProtNLM"/>
    </source>
</evidence>
<dbReference type="InterPro" id="IPR039245">
    <property type="entry name" value="TYSND1/DEG15"/>
</dbReference>
<dbReference type="SUPFAM" id="SSF50494">
    <property type="entry name" value="Trypsin-like serine proteases"/>
    <property type="match status" value="2"/>
</dbReference>
<dbReference type="OMA" id="WMIISSA"/>
<dbReference type="PANTHER" id="PTHR21004">
    <property type="entry name" value="SERINE PROTEASE-RELATED"/>
    <property type="match status" value="1"/>
</dbReference>
<comment type="caution">
    <text evidence="1">The sequence shown here is derived from an EMBL/GenBank/DDBJ whole genome shotgun (WGS) entry which is preliminary data.</text>
</comment>